<keyword evidence="3" id="KW-1185">Reference proteome</keyword>
<protein>
    <submittedName>
        <fullName evidence="2">Uncharacterized protein</fullName>
    </submittedName>
</protein>
<dbReference type="EMBL" id="JACIEW010000002">
    <property type="protein sequence ID" value="MBB4051487.1"/>
    <property type="molecule type" value="Genomic_DNA"/>
</dbReference>
<organism evidence="2 3">
    <name type="scientific">Devosia subaequoris</name>
    <dbReference type="NCBI Taxonomy" id="395930"/>
    <lineage>
        <taxon>Bacteria</taxon>
        <taxon>Pseudomonadati</taxon>
        <taxon>Pseudomonadota</taxon>
        <taxon>Alphaproteobacteria</taxon>
        <taxon>Hyphomicrobiales</taxon>
        <taxon>Devosiaceae</taxon>
        <taxon>Devosia</taxon>
    </lineage>
</organism>
<accession>A0A7W6ILQ7</accession>
<comment type="caution">
    <text evidence="2">The sequence shown here is derived from an EMBL/GenBank/DDBJ whole genome shotgun (WGS) entry which is preliminary data.</text>
</comment>
<evidence type="ECO:0000313" key="2">
    <source>
        <dbReference type="EMBL" id="MBB4051487.1"/>
    </source>
</evidence>
<evidence type="ECO:0000313" key="3">
    <source>
        <dbReference type="Proteomes" id="UP000547011"/>
    </source>
</evidence>
<gene>
    <name evidence="2" type="ORF">GGR20_001123</name>
</gene>
<dbReference type="AlphaFoldDB" id="A0A7W6ILQ7"/>
<proteinExistence type="predicted"/>
<sequence length="86" mass="8866">MMRQQALAQAVAMIVESNQAIGDVHVAARHIAFGNDPFGVKSGQGALGEIDSSQDVAGAVAEKDAVGQGPAPHHVLLDAGFEPVHR</sequence>
<evidence type="ECO:0000256" key="1">
    <source>
        <dbReference type="SAM" id="MobiDB-lite"/>
    </source>
</evidence>
<feature type="region of interest" description="Disordered" evidence="1">
    <location>
        <begin position="62"/>
        <end position="86"/>
    </location>
</feature>
<dbReference type="Proteomes" id="UP000547011">
    <property type="component" value="Unassembled WGS sequence"/>
</dbReference>
<name>A0A7W6ILQ7_9HYPH</name>
<reference evidence="2 3" key="1">
    <citation type="submission" date="2020-08" db="EMBL/GenBank/DDBJ databases">
        <title>Genomic Encyclopedia of Type Strains, Phase IV (KMG-IV): sequencing the most valuable type-strain genomes for metagenomic binning, comparative biology and taxonomic classification.</title>
        <authorList>
            <person name="Goeker M."/>
        </authorList>
    </citation>
    <scope>NUCLEOTIDE SEQUENCE [LARGE SCALE GENOMIC DNA]</scope>
    <source>
        <strain evidence="2 3">DSM 23447</strain>
    </source>
</reference>
<dbReference type="RefSeq" id="WP_183310242.1">
    <property type="nucleotide sequence ID" value="NZ_JACIEW010000002.1"/>
</dbReference>